<proteinExistence type="predicted"/>
<dbReference type="KEGG" id="gsn:YC6258_04773"/>
<gene>
    <name evidence="1" type="ORF">YC6258_04773</name>
</gene>
<dbReference type="HOGENOM" id="CLU_3099398_0_0_6"/>
<evidence type="ECO:0000313" key="2">
    <source>
        <dbReference type="Proteomes" id="UP000032266"/>
    </source>
</evidence>
<evidence type="ECO:0000313" key="1">
    <source>
        <dbReference type="EMBL" id="AJQ96805.1"/>
    </source>
</evidence>
<dbReference type="Proteomes" id="UP000032266">
    <property type="component" value="Chromosome"/>
</dbReference>
<dbReference type="EMBL" id="CP007142">
    <property type="protein sequence ID" value="AJQ96805.1"/>
    <property type="molecule type" value="Genomic_DNA"/>
</dbReference>
<reference evidence="1 2" key="1">
    <citation type="submission" date="2014-01" db="EMBL/GenBank/DDBJ databases">
        <title>Full genme sequencing of cellulolytic bacterium Gynuella sunshinyii YC6258T gen. nov., sp. nov.</title>
        <authorList>
            <person name="Khan H."/>
            <person name="Chung E.J."/>
            <person name="Chung Y.R."/>
        </authorList>
    </citation>
    <scope>NUCLEOTIDE SEQUENCE [LARGE SCALE GENOMIC DNA]</scope>
    <source>
        <strain evidence="1 2">YC6258</strain>
    </source>
</reference>
<protein>
    <submittedName>
        <fullName evidence="1">Uncharacterized protein</fullName>
    </submittedName>
</protein>
<keyword evidence="2" id="KW-1185">Reference proteome</keyword>
<organism evidence="1 2">
    <name type="scientific">Gynuella sunshinyii YC6258</name>
    <dbReference type="NCBI Taxonomy" id="1445510"/>
    <lineage>
        <taxon>Bacteria</taxon>
        <taxon>Pseudomonadati</taxon>
        <taxon>Pseudomonadota</taxon>
        <taxon>Gammaproteobacteria</taxon>
        <taxon>Oceanospirillales</taxon>
        <taxon>Saccharospirillaceae</taxon>
        <taxon>Gynuella</taxon>
    </lineage>
</organism>
<dbReference type="AlphaFoldDB" id="A0A0C5VBV0"/>
<accession>A0A0C5VBV0</accession>
<dbReference type="STRING" id="1445510.YC6258_04773"/>
<sequence length="51" mass="5834">MLYLSLQGHICDESEMGCIRYCFPAVCNRPANLIVMVDDGHKVTDRKTLIY</sequence>
<name>A0A0C5VBV0_9GAMM</name>